<accession>A0A6J3HCK5</accession>
<sequence>MGNILFCCVRPRVSPELDQQQGSGCPAESEICEAAAEDIVAAAPMAAAAEPAKLTFEAGDALHVHQICDQEMPEDSIDTSLESNPSDHPEAKKSQTDVQEIREIDRANHVFTEHFTQKYSSCSTIFLDNSTASCPHFTMTLKSVALEIYYHIRQRGADKTLDVFDERSHPFTQDQLPEEHFMYDPRHKVIFRFVHILFKAKKLRAELAIVSLVYIKRLIRYADIDICPTNWKRIILGAILLALKVRSEEAVCLEDYCELFENLTVEDMNELEGYFVELINYNFIIPGKVYTRYYFYLRTLAHRHGLYLPVYLLEREKAWELQAFSRMEQDEVFSTAGQKRSLSADDLIHLQRSKAILS</sequence>
<proteinExistence type="inferred from homology"/>
<evidence type="ECO:0000313" key="7">
    <source>
        <dbReference type="RefSeq" id="XP_032127602.1"/>
    </source>
</evidence>
<keyword evidence="6" id="KW-1185">Reference proteome</keyword>
<gene>
    <name evidence="7" type="primary">LOC116545092</name>
</gene>
<feature type="compositionally biased region" description="Basic and acidic residues" evidence="4">
    <location>
        <begin position="85"/>
        <end position="97"/>
    </location>
</feature>
<organism evidence="6 7">
    <name type="scientific">Sapajus apella</name>
    <name type="common">Brown-capped capuchin</name>
    <name type="synonym">Cebus apella</name>
    <dbReference type="NCBI Taxonomy" id="9515"/>
    <lineage>
        <taxon>Eukaryota</taxon>
        <taxon>Metazoa</taxon>
        <taxon>Chordata</taxon>
        <taxon>Craniata</taxon>
        <taxon>Vertebrata</taxon>
        <taxon>Euteleostomi</taxon>
        <taxon>Mammalia</taxon>
        <taxon>Eutheria</taxon>
        <taxon>Euarchontoglires</taxon>
        <taxon>Primates</taxon>
        <taxon>Haplorrhini</taxon>
        <taxon>Platyrrhini</taxon>
        <taxon>Cebidae</taxon>
        <taxon>Cebinae</taxon>
        <taxon>Sapajus</taxon>
    </lineage>
</organism>
<protein>
    <recommendedName>
        <fullName evidence="3">Cyclin-Y-like protein 2</fullName>
    </recommendedName>
</protein>
<evidence type="ECO:0000256" key="1">
    <source>
        <dbReference type="ARBA" id="ARBA00005463"/>
    </source>
</evidence>
<dbReference type="FunFam" id="1.10.472.10:FF:000123">
    <property type="entry name" value="Cyclin-Y-like protein 2"/>
    <property type="match status" value="1"/>
</dbReference>
<evidence type="ECO:0000256" key="4">
    <source>
        <dbReference type="SAM" id="MobiDB-lite"/>
    </source>
</evidence>
<feature type="domain" description="Cyclin N-terminal" evidence="5">
    <location>
        <begin position="188"/>
        <end position="282"/>
    </location>
</feature>
<reference evidence="7" key="1">
    <citation type="submission" date="2025-08" db="UniProtKB">
        <authorList>
            <consortium name="RefSeq"/>
        </authorList>
    </citation>
    <scope>IDENTIFICATION</scope>
    <source>
        <tissue evidence="7">Blood</tissue>
    </source>
</reference>
<dbReference type="Proteomes" id="UP000504640">
    <property type="component" value="Unplaced"/>
</dbReference>
<dbReference type="SUPFAM" id="SSF47954">
    <property type="entry name" value="Cyclin-like"/>
    <property type="match status" value="1"/>
</dbReference>
<dbReference type="RefSeq" id="XP_032127602.1">
    <property type="nucleotide sequence ID" value="XM_032271711.1"/>
</dbReference>
<dbReference type="GeneID" id="116545092"/>
<keyword evidence="2" id="KW-0195">Cyclin</keyword>
<evidence type="ECO:0000256" key="3">
    <source>
        <dbReference type="ARBA" id="ARBA00070704"/>
    </source>
</evidence>
<dbReference type="PANTHER" id="PTHR14248">
    <property type="entry name" value="CYCLIN Y, ISOFORM A"/>
    <property type="match status" value="1"/>
</dbReference>
<dbReference type="AlphaFoldDB" id="A0A6J3HCK5"/>
<comment type="similarity">
    <text evidence="1">Belongs to the cyclin family. Cyclin Y subfamily.</text>
</comment>
<dbReference type="Pfam" id="PF00134">
    <property type="entry name" value="Cyclin_N"/>
    <property type="match status" value="1"/>
</dbReference>
<dbReference type="InterPro" id="IPR036915">
    <property type="entry name" value="Cyclin-like_sf"/>
</dbReference>
<dbReference type="CDD" id="cd20540">
    <property type="entry name" value="CYCLIN_CCNY_like"/>
    <property type="match status" value="1"/>
</dbReference>
<dbReference type="Gene3D" id="1.10.472.10">
    <property type="entry name" value="Cyclin-like"/>
    <property type="match status" value="1"/>
</dbReference>
<feature type="region of interest" description="Disordered" evidence="4">
    <location>
        <begin position="75"/>
        <end position="97"/>
    </location>
</feature>
<evidence type="ECO:0000259" key="5">
    <source>
        <dbReference type="Pfam" id="PF00134"/>
    </source>
</evidence>
<dbReference type="InterPro" id="IPR006671">
    <property type="entry name" value="Cyclin_N"/>
</dbReference>
<evidence type="ECO:0000256" key="2">
    <source>
        <dbReference type="ARBA" id="ARBA00023127"/>
    </source>
</evidence>
<name>A0A6J3HCK5_SAPAP</name>
<evidence type="ECO:0000313" key="6">
    <source>
        <dbReference type="Proteomes" id="UP000504640"/>
    </source>
</evidence>